<dbReference type="PANTHER" id="PTHR44858">
    <property type="entry name" value="TETRATRICOPEPTIDE REPEAT PROTEIN 6"/>
    <property type="match status" value="1"/>
</dbReference>
<keyword evidence="3" id="KW-0732">Signal</keyword>
<evidence type="ECO:0000313" key="5">
    <source>
        <dbReference type="Proteomes" id="UP000199249"/>
    </source>
</evidence>
<organism evidence="4 5">
    <name type="scientific">Hymenobacter psychrophilus</name>
    <dbReference type="NCBI Taxonomy" id="651662"/>
    <lineage>
        <taxon>Bacteria</taxon>
        <taxon>Pseudomonadati</taxon>
        <taxon>Bacteroidota</taxon>
        <taxon>Cytophagia</taxon>
        <taxon>Cytophagales</taxon>
        <taxon>Hymenobacteraceae</taxon>
        <taxon>Hymenobacter</taxon>
    </lineage>
</organism>
<dbReference type="Proteomes" id="UP000199249">
    <property type="component" value="Unassembled WGS sequence"/>
</dbReference>
<protein>
    <recommendedName>
        <fullName evidence="6">Tetratricopeptide repeat-containing protein</fullName>
    </recommendedName>
</protein>
<dbReference type="AlphaFoldDB" id="A0A1H3P609"/>
<feature type="chain" id="PRO_5011708022" description="Tetratricopeptide repeat-containing protein" evidence="3">
    <location>
        <begin position="22"/>
        <end position="271"/>
    </location>
</feature>
<evidence type="ECO:0000313" key="4">
    <source>
        <dbReference type="EMBL" id="SDY96556.1"/>
    </source>
</evidence>
<dbReference type="RefSeq" id="WP_092743815.1">
    <property type="nucleotide sequence ID" value="NZ_FNOV01000023.1"/>
</dbReference>
<keyword evidence="5" id="KW-1185">Reference proteome</keyword>
<dbReference type="SUPFAM" id="SSF48452">
    <property type="entry name" value="TPR-like"/>
    <property type="match status" value="2"/>
</dbReference>
<dbReference type="EMBL" id="FNOV01000023">
    <property type="protein sequence ID" value="SDY96556.1"/>
    <property type="molecule type" value="Genomic_DNA"/>
</dbReference>
<proteinExistence type="predicted"/>
<reference evidence="5" key="1">
    <citation type="submission" date="2016-10" db="EMBL/GenBank/DDBJ databases">
        <authorList>
            <person name="Varghese N."/>
            <person name="Submissions S."/>
        </authorList>
    </citation>
    <scope>NUCLEOTIDE SEQUENCE [LARGE SCALE GENOMIC DNA]</scope>
    <source>
        <strain evidence="5">CGMCC 1.8975</strain>
    </source>
</reference>
<keyword evidence="2" id="KW-0802">TPR repeat</keyword>
<feature type="signal peptide" evidence="3">
    <location>
        <begin position="1"/>
        <end position="21"/>
    </location>
</feature>
<keyword evidence="1" id="KW-0677">Repeat</keyword>
<evidence type="ECO:0000256" key="1">
    <source>
        <dbReference type="ARBA" id="ARBA00022737"/>
    </source>
</evidence>
<dbReference type="InterPro" id="IPR050498">
    <property type="entry name" value="Ycf3"/>
</dbReference>
<dbReference type="OrthoDB" id="935812at2"/>
<gene>
    <name evidence="4" type="ORF">SAMN04488069_1233</name>
</gene>
<dbReference type="Gene3D" id="1.25.40.10">
    <property type="entry name" value="Tetratricopeptide repeat domain"/>
    <property type="match status" value="1"/>
</dbReference>
<dbReference type="PANTHER" id="PTHR44858:SF1">
    <property type="entry name" value="UDP-N-ACETYLGLUCOSAMINE--PEPTIDE N-ACETYLGLUCOSAMINYLTRANSFERASE SPINDLY-RELATED"/>
    <property type="match status" value="1"/>
</dbReference>
<evidence type="ECO:0000256" key="3">
    <source>
        <dbReference type="SAM" id="SignalP"/>
    </source>
</evidence>
<evidence type="ECO:0008006" key="6">
    <source>
        <dbReference type="Google" id="ProtNLM"/>
    </source>
</evidence>
<dbReference type="InterPro" id="IPR011990">
    <property type="entry name" value="TPR-like_helical_dom_sf"/>
</dbReference>
<name>A0A1H3P609_9BACT</name>
<sequence length="271" mass="31737">MIKRISWLLLAALLATGYAQRARLQVWGAEKLFALKNFWPQGTRQSQTLLDYAIWLNPRVGKYYMEKSVPFNKRGEYAEGMYYLNQAVALQPTQFLGYRGWLKLYLLHDYEGSLQDLTQLDALTPGFVDYPWGENIYFLLGLNHLQLRQWEPAVTCFTKAAHTERKEHGEAFVNPFNYLYKAIALDEQGHSTSGLQTLDSMQRLQPKSSELYYFKALMCAKLQQRAAAELFFQRSDSLYRRGYRSWNSYYSSPYPVDSFIIATSHRELRRR</sequence>
<evidence type="ECO:0000256" key="2">
    <source>
        <dbReference type="ARBA" id="ARBA00022803"/>
    </source>
</evidence>
<accession>A0A1H3P609</accession>
<dbReference type="STRING" id="651662.SAMN04488069_1233"/>